<feature type="repeat" description="RPEL" evidence="4">
    <location>
        <begin position="62"/>
        <end position="87"/>
    </location>
</feature>
<evidence type="ECO:0000313" key="6">
    <source>
        <dbReference type="Proteomes" id="UP001139887"/>
    </source>
</evidence>
<comment type="caution">
    <text evidence="5">The sequence shown here is derived from an EMBL/GenBank/DDBJ whole genome shotgun (WGS) entry which is preliminary data.</text>
</comment>
<dbReference type="GO" id="GO:0045944">
    <property type="term" value="P:positive regulation of transcription by RNA polymerase II"/>
    <property type="evidence" value="ECO:0007669"/>
    <property type="project" value="TreeGrafter"/>
</dbReference>
<dbReference type="GO" id="GO:0003713">
    <property type="term" value="F:transcription coactivator activity"/>
    <property type="evidence" value="ECO:0007669"/>
    <property type="project" value="TreeGrafter"/>
</dbReference>
<keyword evidence="2" id="KW-0677">Repeat</keyword>
<name>A0A9W8I9D7_9FUNG</name>
<dbReference type="GO" id="GO:0005634">
    <property type="term" value="C:nucleus"/>
    <property type="evidence" value="ECO:0007669"/>
    <property type="project" value="UniProtKB-SubCell"/>
</dbReference>
<feature type="repeat" description="RPEL" evidence="4">
    <location>
        <begin position="106"/>
        <end position="131"/>
    </location>
</feature>
<dbReference type="Proteomes" id="UP001139887">
    <property type="component" value="Unassembled WGS sequence"/>
</dbReference>
<evidence type="ECO:0008006" key="7">
    <source>
        <dbReference type="Google" id="ProtNLM"/>
    </source>
</evidence>
<evidence type="ECO:0000256" key="3">
    <source>
        <dbReference type="ARBA" id="ARBA00023242"/>
    </source>
</evidence>
<keyword evidence="3" id="KW-0539">Nucleus</keyword>
<dbReference type="Pfam" id="PF02755">
    <property type="entry name" value="RPEL"/>
    <property type="match status" value="1"/>
</dbReference>
<dbReference type="SMART" id="SM00707">
    <property type="entry name" value="RPEL"/>
    <property type="match status" value="3"/>
</dbReference>
<reference evidence="5" key="1">
    <citation type="submission" date="2022-07" db="EMBL/GenBank/DDBJ databases">
        <title>Phylogenomic reconstructions and comparative analyses of Kickxellomycotina fungi.</title>
        <authorList>
            <person name="Reynolds N.K."/>
            <person name="Stajich J.E."/>
            <person name="Barry K."/>
            <person name="Grigoriev I.V."/>
            <person name="Crous P."/>
            <person name="Smith M.E."/>
        </authorList>
    </citation>
    <scope>NUCLEOTIDE SEQUENCE</scope>
    <source>
        <strain evidence="5">NRRL 1566</strain>
    </source>
</reference>
<dbReference type="OrthoDB" id="197676at2759"/>
<dbReference type="PROSITE" id="PS51073">
    <property type="entry name" value="RPEL"/>
    <property type="match status" value="3"/>
</dbReference>
<evidence type="ECO:0000256" key="4">
    <source>
        <dbReference type="PROSITE-ProRule" id="PRU00401"/>
    </source>
</evidence>
<dbReference type="InterPro" id="IPR004018">
    <property type="entry name" value="RPEL_repeat"/>
</dbReference>
<comment type="subcellular location">
    <subcellularLocation>
        <location evidence="1">Nucleus</location>
    </subcellularLocation>
</comment>
<sequence length="132" mass="15275">MQSVDEQPISPLSEDEKATLAKRIASRPPAKELVEHNVLKDSKLDPSLQAKEVELERNLLEDKLEKKLERRPTRQDLIEQHVLLNTSAAPALQAKQVELQMNMREDNLEKKLLDRPPREKLVEQKILNEDEL</sequence>
<dbReference type="PANTHER" id="PTHR22793:SF12">
    <property type="entry name" value="MYOCARDIN-RELATED TRANSCRIPTION FACTOR, ISOFORM H"/>
    <property type="match status" value="1"/>
</dbReference>
<proteinExistence type="predicted"/>
<dbReference type="Gene3D" id="6.10.140.2040">
    <property type="match status" value="1"/>
</dbReference>
<feature type="repeat" description="RPEL" evidence="4">
    <location>
        <begin position="18"/>
        <end position="43"/>
    </location>
</feature>
<evidence type="ECO:0000313" key="5">
    <source>
        <dbReference type="EMBL" id="KAJ2851198.1"/>
    </source>
</evidence>
<dbReference type="EMBL" id="JANBUW010000016">
    <property type="protein sequence ID" value="KAJ2851198.1"/>
    <property type="molecule type" value="Genomic_DNA"/>
</dbReference>
<dbReference type="InterPro" id="IPR043451">
    <property type="entry name" value="Myocardin-like"/>
</dbReference>
<keyword evidence="6" id="KW-1185">Reference proteome</keyword>
<dbReference type="PANTHER" id="PTHR22793">
    <property type="entry name" value="MYOCARDIN-RELATED TRANSCRIPTION FACTOR-RELATED"/>
    <property type="match status" value="1"/>
</dbReference>
<evidence type="ECO:0000256" key="1">
    <source>
        <dbReference type="ARBA" id="ARBA00004123"/>
    </source>
</evidence>
<organism evidence="5 6">
    <name type="scientific">Coemansia brasiliensis</name>
    <dbReference type="NCBI Taxonomy" id="2650707"/>
    <lineage>
        <taxon>Eukaryota</taxon>
        <taxon>Fungi</taxon>
        <taxon>Fungi incertae sedis</taxon>
        <taxon>Zoopagomycota</taxon>
        <taxon>Kickxellomycotina</taxon>
        <taxon>Kickxellomycetes</taxon>
        <taxon>Kickxellales</taxon>
        <taxon>Kickxellaceae</taxon>
        <taxon>Coemansia</taxon>
    </lineage>
</organism>
<accession>A0A9W8I9D7</accession>
<protein>
    <recommendedName>
        <fullName evidence="7">RPEL repeat protein</fullName>
    </recommendedName>
</protein>
<evidence type="ECO:0000256" key="2">
    <source>
        <dbReference type="ARBA" id="ARBA00022737"/>
    </source>
</evidence>
<dbReference type="Gene3D" id="6.10.150.10">
    <property type="match status" value="1"/>
</dbReference>
<gene>
    <name evidence="5" type="ORF">IWW36_001337</name>
</gene>
<dbReference type="AlphaFoldDB" id="A0A9W8I9D7"/>